<dbReference type="RefSeq" id="WP_136878929.1">
    <property type="nucleotide sequence ID" value="NZ_SWDX01000001.1"/>
</dbReference>
<feature type="domain" description="FecR protein" evidence="2">
    <location>
        <begin position="188"/>
        <end position="284"/>
    </location>
</feature>
<dbReference type="Proteomes" id="UP000309594">
    <property type="component" value="Unassembled WGS sequence"/>
</dbReference>
<dbReference type="InterPro" id="IPR032508">
    <property type="entry name" value="FecR_C"/>
</dbReference>
<organism evidence="4 5">
    <name type="scientific">Pedobacter hiemivivus</name>
    <dbReference type="NCBI Taxonomy" id="2530454"/>
    <lineage>
        <taxon>Bacteria</taxon>
        <taxon>Pseudomonadati</taxon>
        <taxon>Bacteroidota</taxon>
        <taxon>Sphingobacteriia</taxon>
        <taxon>Sphingobacteriales</taxon>
        <taxon>Sphingobacteriaceae</taxon>
        <taxon>Pedobacter</taxon>
    </lineage>
</organism>
<gene>
    <name evidence="4" type="ORF">FBD94_02415</name>
</gene>
<dbReference type="InterPro" id="IPR012373">
    <property type="entry name" value="Ferrdict_sens_TM"/>
</dbReference>
<evidence type="ECO:0000313" key="4">
    <source>
        <dbReference type="EMBL" id="TKC65426.1"/>
    </source>
</evidence>
<dbReference type="Gene3D" id="2.60.120.1440">
    <property type="match status" value="1"/>
</dbReference>
<feature type="domain" description="Protein FecR C-terminal" evidence="3">
    <location>
        <begin position="326"/>
        <end position="393"/>
    </location>
</feature>
<evidence type="ECO:0000256" key="1">
    <source>
        <dbReference type="SAM" id="Phobius"/>
    </source>
</evidence>
<accession>A0A4V5PH38</accession>
<dbReference type="GO" id="GO:0016989">
    <property type="term" value="F:sigma factor antagonist activity"/>
    <property type="evidence" value="ECO:0007669"/>
    <property type="project" value="TreeGrafter"/>
</dbReference>
<proteinExistence type="predicted"/>
<dbReference type="Gene3D" id="3.55.50.30">
    <property type="match status" value="1"/>
</dbReference>
<dbReference type="Pfam" id="PF04773">
    <property type="entry name" value="FecR"/>
    <property type="match status" value="1"/>
</dbReference>
<keyword evidence="1" id="KW-0812">Transmembrane</keyword>
<dbReference type="PANTHER" id="PTHR30273">
    <property type="entry name" value="PERIPLASMIC SIGNAL SENSOR AND SIGMA FACTOR ACTIVATOR FECR-RELATED"/>
    <property type="match status" value="1"/>
</dbReference>
<dbReference type="Pfam" id="PF16344">
    <property type="entry name" value="FecR_C"/>
    <property type="match status" value="1"/>
</dbReference>
<keyword evidence="1" id="KW-0472">Membrane</keyword>
<dbReference type="InterPro" id="IPR006860">
    <property type="entry name" value="FecR"/>
</dbReference>
<dbReference type="PANTHER" id="PTHR30273:SF2">
    <property type="entry name" value="PROTEIN FECR"/>
    <property type="match status" value="1"/>
</dbReference>
<protein>
    <submittedName>
        <fullName evidence="4">DUF4974 domain-containing protein</fullName>
    </submittedName>
</protein>
<reference evidence="4 5" key="1">
    <citation type="submission" date="2019-04" db="EMBL/GenBank/DDBJ databases">
        <title>Pedobacter sp. RP-1-16 sp. nov., isolated from Arctic soil.</title>
        <authorList>
            <person name="Dahal R.H."/>
            <person name="Kim D.-U."/>
        </authorList>
    </citation>
    <scope>NUCLEOTIDE SEQUENCE [LARGE SCALE GENOMIC DNA]</scope>
    <source>
        <strain evidence="4 5">RP-1-16</strain>
    </source>
</reference>
<evidence type="ECO:0000259" key="3">
    <source>
        <dbReference type="Pfam" id="PF16344"/>
    </source>
</evidence>
<feature type="transmembrane region" description="Helical" evidence="1">
    <location>
        <begin position="90"/>
        <end position="111"/>
    </location>
</feature>
<dbReference type="AlphaFoldDB" id="A0A4V5PH38"/>
<dbReference type="FunFam" id="2.60.120.1440:FF:000001">
    <property type="entry name" value="Putative anti-sigma factor"/>
    <property type="match status" value="1"/>
</dbReference>
<evidence type="ECO:0000313" key="5">
    <source>
        <dbReference type="Proteomes" id="UP000309594"/>
    </source>
</evidence>
<comment type="caution">
    <text evidence="4">The sequence shown here is derived from an EMBL/GenBank/DDBJ whole genome shotgun (WGS) entry which is preliminary data.</text>
</comment>
<keyword evidence="1" id="KW-1133">Transmembrane helix</keyword>
<sequence length="400" mass="45223">MNLEIINLFKKHYNNQCSSQELDRVMELFATGNYQKEWDHILIEESQKVIRENLQANMADKEVSKLHDRIIQSIGIHQTKTVKLYKSKSSWGRIAVAASILLLASFGYYFYNVKHSGDNQNQIAFQNDIAPGKNGATLTLANGKKILINDAHAGNIAIQSGVKISKTADGQIIYEITDNDLREISYNTLTTTRGEQTQLRLPDGTLVFLNAESSLKYPTSFGKSNKRQVSLTGEGYFEVAKDKSHPFIVKTKDQSVEVLGTHFNIDSYTQGLGFKTTLLEGAVKIIPRIGKPKILKPNQQAITSSIGIEIKEIDAEYEVAWKDGFFMFNNESLENIMDKLSRWYNVKVVYEDQSLKTRSFIGTINKFENISKVLNMLEKTNVATFSINKEVLTISRKNQN</sequence>
<evidence type="ECO:0000259" key="2">
    <source>
        <dbReference type="Pfam" id="PF04773"/>
    </source>
</evidence>
<dbReference type="EMBL" id="SWDX01000001">
    <property type="protein sequence ID" value="TKC65426.1"/>
    <property type="molecule type" value="Genomic_DNA"/>
</dbReference>
<name>A0A4V5PH38_9SPHI</name>